<evidence type="ECO:0000313" key="2">
    <source>
        <dbReference type="Proteomes" id="UP000316360"/>
    </source>
</evidence>
<gene>
    <name evidence="1" type="ORF">E3J84_07480</name>
</gene>
<organism evidence="1 2">
    <name type="scientific">Aerophobetes bacterium</name>
    <dbReference type="NCBI Taxonomy" id="2030807"/>
    <lineage>
        <taxon>Bacteria</taxon>
        <taxon>Candidatus Aerophobota</taxon>
    </lineage>
</organism>
<evidence type="ECO:0008006" key="3">
    <source>
        <dbReference type="Google" id="ProtNLM"/>
    </source>
</evidence>
<accession>A0A523RNP7</accession>
<dbReference type="AlphaFoldDB" id="A0A523RNP7"/>
<proteinExistence type="predicted"/>
<evidence type="ECO:0000313" key="1">
    <source>
        <dbReference type="EMBL" id="TET07385.1"/>
    </source>
</evidence>
<dbReference type="Proteomes" id="UP000316360">
    <property type="component" value="Unassembled WGS sequence"/>
</dbReference>
<sequence>MKGNKLTVAFLTDLIKGKPIEIEIIESTKARILKRRFQKLLKDLGAKIIVTDDAEEMENLRDALPGIRRQICLAHLRKTVALRTREFTNKANKMKEKANGKEKEIFDDLIRDVKPLRELVKKLSGGLEEKLRILHLRYSFAQPRKKQEKADISYRMRILYLKTMAKS</sequence>
<dbReference type="EMBL" id="SOKJ01000426">
    <property type="protein sequence ID" value="TET07385.1"/>
    <property type="molecule type" value="Genomic_DNA"/>
</dbReference>
<reference evidence="1 2" key="1">
    <citation type="submission" date="2019-03" db="EMBL/GenBank/DDBJ databases">
        <title>Metabolic potential of uncultured bacteria and archaea associated with petroleum seepage in deep-sea sediments.</title>
        <authorList>
            <person name="Dong X."/>
            <person name="Hubert C."/>
        </authorList>
    </citation>
    <scope>NUCLEOTIDE SEQUENCE [LARGE SCALE GENOMIC DNA]</scope>
    <source>
        <strain evidence="1">E44_bin7</strain>
    </source>
</reference>
<comment type="caution">
    <text evidence="1">The sequence shown here is derived from an EMBL/GenBank/DDBJ whole genome shotgun (WGS) entry which is preliminary data.</text>
</comment>
<name>A0A523RNP7_UNCAE</name>
<protein>
    <recommendedName>
        <fullName evidence="3">Transposase</fullName>
    </recommendedName>
</protein>